<dbReference type="PANTHER" id="PTHR10803">
    <property type="entry name" value="ARSENICAL PUMP-DRIVING ATPASE ARSENITE-TRANSLOCATING ATPASE"/>
    <property type="match status" value="1"/>
</dbReference>
<feature type="domain" description="ArsA/GET3 Anion-transporting ATPase-like" evidence="2">
    <location>
        <begin position="4"/>
        <end position="302"/>
    </location>
</feature>
<dbReference type="InterPro" id="IPR027417">
    <property type="entry name" value="P-loop_NTPase"/>
</dbReference>
<dbReference type="PANTHER" id="PTHR10803:SF3">
    <property type="entry name" value="ATPASE GET3"/>
    <property type="match status" value="1"/>
</dbReference>
<evidence type="ECO:0000313" key="4">
    <source>
        <dbReference type="EMBL" id="KGF03308.1"/>
    </source>
</evidence>
<dbReference type="Proteomes" id="UP000029579">
    <property type="component" value="Unassembled WGS sequence"/>
</dbReference>
<evidence type="ECO:0000313" key="5">
    <source>
        <dbReference type="Proteomes" id="UP000029579"/>
    </source>
</evidence>
<comment type="similarity">
    <text evidence="1">Belongs to the arsA ATPase family.</text>
</comment>
<proteinExistence type="inferred from homology"/>
<organism evidence="4 5">
    <name type="scientific">Anaerococcus lactolyticus S7-1-13</name>
    <dbReference type="NCBI Taxonomy" id="1284686"/>
    <lineage>
        <taxon>Bacteria</taxon>
        <taxon>Bacillati</taxon>
        <taxon>Bacillota</taxon>
        <taxon>Tissierellia</taxon>
        <taxon>Tissierellales</taxon>
        <taxon>Peptoniphilaceae</taxon>
        <taxon>Anaerococcus</taxon>
    </lineage>
</organism>
<comment type="caution">
    <text evidence="4">The sequence shown here is derived from an EMBL/GenBank/DDBJ whole genome shotgun (WGS) entry which is preliminary data.</text>
</comment>
<dbReference type="InterPro" id="IPR025723">
    <property type="entry name" value="ArsA/GET3_ATPase-like"/>
</dbReference>
<reference evidence="4 5" key="1">
    <citation type="submission" date="2014-07" db="EMBL/GenBank/DDBJ databases">
        <authorList>
            <person name="McCorrison J."/>
            <person name="Sanka R."/>
            <person name="Torralba M."/>
            <person name="Gillis M."/>
            <person name="Haft D.H."/>
            <person name="Methe B."/>
            <person name="Sutton G."/>
            <person name="Nelson K.E."/>
        </authorList>
    </citation>
    <scope>NUCLEOTIDE SEQUENCE [LARGE SCALE GENOMIC DNA]</scope>
    <source>
        <strain evidence="4 5">S7-1-13</strain>
    </source>
</reference>
<dbReference type="GO" id="GO:0016887">
    <property type="term" value="F:ATP hydrolysis activity"/>
    <property type="evidence" value="ECO:0007669"/>
    <property type="project" value="InterPro"/>
</dbReference>
<dbReference type="InterPro" id="IPR016300">
    <property type="entry name" value="ATPase_ArsA/GET3"/>
</dbReference>
<dbReference type="eggNOG" id="COG0003">
    <property type="taxonomic scope" value="Bacteria"/>
</dbReference>
<dbReference type="Gene3D" id="3.40.50.300">
    <property type="entry name" value="P-loop containing nucleotide triphosphate hydrolases"/>
    <property type="match status" value="1"/>
</dbReference>
<dbReference type="GO" id="GO:0005524">
    <property type="term" value="F:ATP binding"/>
    <property type="evidence" value="ECO:0007669"/>
    <property type="project" value="InterPro"/>
</dbReference>
<dbReference type="OrthoDB" id="9780677at2"/>
<dbReference type="SUPFAM" id="SSF52540">
    <property type="entry name" value="P-loop containing nucleoside triphosphate hydrolases"/>
    <property type="match status" value="1"/>
</dbReference>
<dbReference type="AlphaFoldDB" id="A0A095X0I1"/>
<accession>A0A095X0I1</accession>
<protein>
    <submittedName>
        <fullName evidence="4">Arsenic ABC transporter ATPase</fullName>
    </submittedName>
</protein>
<sequence length="394" mass="45263">MTKKIFMYTGKGGVGKSTLASSTALISAKKNIETILISIDSAHSLSDIFSIKIGNTLTKVRDGLTAIEFDSSKILEEEFPSIKASLANEFRKVDFSKISYNSSFDMPFVVNILSLLKILDIYENYDFENIVVDCPASASTFAYLKIPEMLSWYLEKFFGVGKGIIRTLRPISKYKYQIDLPDKEALDKLEVTYQRLKKLEDILKNKTISTIRLVGLAEKMVIEESKRDFAYLSLFDYNVDGFFANRLLADEDIDFIKKRIQIQNKRLEEIKVCFYNLPIYKIGLMNKDLNSLVDLEDFADSLDFKDNLLDIRPFKEGHYFEKIPYGYILKINIPAVEDVEVYKKGSDINIKLKDIKRIISLPNVCINSEIGKYYCQGDELFIYLESKDQEELSV</sequence>
<name>A0A095X0I1_9FIRM</name>
<evidence type="ECO:0000256" key="1">
    <source>
        <dbReference type="ARBA" id="ARBA00011040"/>
    </source>
</evidence>
<dbReference type="Pfam" id="PF02374">
    <property type="entry name" value="ArsA_ATPase"/>
    <property type="match status" value="1"/>
</dbReference>
<evidence type="ECO:0000259" key="2">
    <source>
        <dbReference type="Pfam" id="PF02374"/>
    </source>
</evidence>
<dbReference type="Pfam" id="PF17886">
    <property type="entry name" value="ArsA_HSP20"/>
    <property type="match status" value="1"/>
</dbReference>
<dbReference type="InterPro" id="IPR040612">
    <property type="entry name" value="ArsA_HSP20-like"/>
</dbReference>
<feature type="domain" description="ArsA HSP20-like" evidence="3">
    <location>
        <begin position="326"/>
        <end position="383"/>
    </location>
</feature>
<dbReference type="NCBIfam" id="TIGR00345">
    <property type="entry name" value="GET3_arsA_TRC40"/>
    <property type="match status" value="1"/>
</dbReference>
<dbReference type="CDD" id="cd02035">
    <property type="entry name" value="ArsA"/>
    <property type="match status" value="1"/>
</dbReference>
<gene>
    <name evidence="4" type="ORF">HMPREF1630_07635</name>
</gene>
<evidence type="ECO:0000259" key="3">
    <source>
        <dbReference type="Pfam" id="PF17886"/>
    </source>
</evidence>
<dbReference type="EMBL" id="JRMW01000040">
    <property type="protein sequence ID" value="KGF03308.1"/>
    <property type="molecule type" value="Genomic_DNA"/>
</dbReference>